<accession>A0A3Q0J3F6</accession>
<proteinExistence type="predicted"/>
<dbReference type="Pfam" id="PF00400">
    <property type="entry name" value="WD40"/>
    <property type="match status" value="3"/>
</dbReference>
<dbReference type="PANTHER" id="PTHR24098">
    <property type="entry name" value="OUTER SEGMENT 5"/>
    <property type="match status" value="1"/>
</dbReference>
<evidence type="ECO:0000256" key="3">
    <source>
        <dbReference type="ARBA" id="ARBA00023273"/>
    </source>
</evidence>
<dbReference type="PROSITE" id="PS50294">
    <property type="entry name" value="WD_REPEATS_REGION"/>
    <property type="match status" value="1"/>
</dbReference>
<evidence type="ECO:0000256" key="1">
    <source>
        <dbReference type="ARBA" id="ARBA00004138"/>
    </source>
</evidence>
<reference evidence="8" key="1">
    <citation type="submission" date="2025-08" db="UniProtKB">
        <authorList>
            <consortium name="RefSeq"/>
        </authorList>
    </citation>
    <scope>IDENTIFICATION</scope>
</reference>
<evidence type="ECO:0000313" key="7">
    <source>
        <dbReference type="Proteomes" id="UP000079169"/>
    </source>
</evidence>
<dbReference type="SMART" id="SM00320">
    <property type="entry name" value="WD40"/>
    <property type="match status" value="6"/>
</dbReference>
<evidence type="ECO:0000256" key="2">
    <source>
        <dbReference type="ARBA" id="ARBA00023069"/>
    </source>
</evidence>
<dbReference type="Pfam" id="PF23387">
    <property type="entry name" value="TPR_IFT80_172"/>
    <property type="match status" value="1"/>
</dbReference>
<feature type="repeat" description="WD" evidence="4">
    <location>
        <begin position="18"/>
        <end position="38"/>
    </location>
</feature>
<evidence type="ECO:0000256" key="4">
    <source>
        <dbReference type="PROSITE-ProRule" id="PRU00221"/>
    </source>
</evidence>
<dbReference type="InterPro" id="IPR056157">
    <property type="entry name" value="TPR_IFT80_172_dom"/>
</dbReference>
<dbReference type="GO" id="GO:0030992">
    <property type="term" value="C:intraciliary transport particle B"/>
    <property type="evidence" value="ECO:0007669"/>
    <property type="project" value="TreeGrafter"/>
</dbReference>
<dbReference type="Gene3D" id="2.130.10.10">
    <property type="entry name" value="YVTN repeat-like/Quinoprotein amine dehydrogenase"/>
    <property type="match status" value="3"/>
</dbReference>
<comment type="subcellular location">
    <subcellularLocation>
        <location evidence="1">Cell projection</location>
        <location evidence="1">Cilium</location>
    </subcellularLocation>
</comment>
<dbReference type="STRING" id="121845.A0A3Q0J3F6"/>
<name>A0A3Q0J3F6_DIACI</name>
<dbReference type="Proteomes" id="UP000079169">
    <property type="component" value="Unplaced"/>
</dbReference>
<dbReference type="Gene3D" id="1.25.40.470">
    <property type="match status" value="1"/>
</dbReference>
<dbReference type="PaxDb" id="121845-A0A3Q0J3F6"/>
<feature type="repeat" description="WD" evidence="4">
    <location>
        <begin position="88"/>
        <end position="129"/>
    </location>
</feature>
<evidence type="ECO:0000259" key="5">
    <source>
        <dbReference type="Pfam" id="PF23335"/>
    </source>
</evidence>
<dbReference type="InterPro" id="IPR001680">
    <property type="entry name" value="WD40_rpt"/>
</dbReference>
<feature type="domain" description="IFT80 second beta-propeller" evidence="5">
    <location>
        <begin position="421"/>
        <end position="589"/>
    </location>
</feature>
<dbReference type="FunFam" id="1.25.40.470:FF:000007">
    <property type="entry name" value="Intraflagellar transport 80 homolog (Chlamydomonas)"/>
    <property type="match status" value="1"/>
</dbReference>
<keyword evidence="4" id="KW-0853">WD repeat</keyword>
<feature type="domain" description="IFT80/172/WDR35 TPR" evidence="6">
    <location>
        <begin position="617"/>
        <end position="759"/>
    </location>
</feature>
<dbReference type="SUPFAM" id="SSF69322">
    <property type="entry name" value="Tricorn protease domain 2"/>
    <property type="match status" value="1"/>
</dbReference>
<keyword evidence="7" id="KW-1185">Reference proteome</keyword>
<dbReference type="InterPro" id="IPR015943">
    <property type="entry name" value="WD40/YVTN_repeat-like_dom_sf"/>
</dbReference>
<dbReference type="GO" id="GO:0005929">
    <property type="term" value="C:cilium"/>
    <property type="evidence" value="ECO:0007669"/>
    <property type="project" value="UniProtKB-SubCell"/>
</dbReference>
<protein>
    <submittedName>
        <fullName evidence="8">Intraflagellar transport protein 80 homolog</fullName>
    </submittedName>
</protein>
<dbReference type="PANTHER" id="PTHR24098:SF0">
    <property type="entry name" value="OUTER SEGMENT 5"/>
    <property type="match status" value="1"/>
</dbReference>
<dbReference type="InterPro" id="IPR056456">
    <property type="entry name" value="Beta-prop_IFT80_2nd"/>
</dbReference>
<evidence type="ECO:0000313" key="8">
    <source>
        <dbReference type="RefSeq" id="XP_026683019.1"/>
    </source>
</evidence>
<dbReference type="Pfam" id="PF23335">
    <property type="entry name" value="Beta-prop_IFT80_2nd"/>
    <property type="match status" value="2"/>
</dbReference>
<evidence type="ECO:0000259" key="6">
    <source>
        <dbReference type="Pfam" id="PF23387"/>
    </source>
</evidence>
<dbReference type="InterPro" id="IPR036322">
    <property type="entry name" value="WD40_repeat_dom_sf"/>
</dbReference>
<dbReference type="GO" id="GO:0060271">
    <property type="term" value="P:cilium assembly"/>
    <property type="evidence" value="ECO:0007669"/>
    <property type="project" value="TreeGrafter"/>
</dbReference>
<organism evidence="7 8">
    <name type="scientific">Diaphorina citri</name>
    <name type="common">Asian citrus psyllid</name>
    <dbReference type="NCBI Taxonomy" id="121845"/>
    <lineage>
        <taxon>Eukaryota</taxon>
        <taxon>Metazoa</taxon>
        <taxon>Ecdysozoa</taxon>
        <taxon>Arthropoda</taxon>
        <taxon>Hexapoda</taxon>
        <taxon>Insecta</taxon>
        <taxon>Pterygota</taxon>
        <taxon>Neoptera</taxon>
        <taxon>Paraneoptera</taxon>
        <taxon>Hemiptera</taxon>
        <taxon>Sternorrhyncha</taxon>
        <taxon>Psylloidea</taxon>
        <taxon>Psyllidae</taxon>
        <taxon>Diaphorininae</taxon>
        <taxon>Diaphorina</taxon>
    </lineage>
</organism>
<dbReference type="AlphaFoldDB" id="A0A3Q0J3F6"/>
<dbReference type="SUPFAM" id="SSF50978">
    <property type="entry name" value="WD40 repeat-like"/>
    <property type="match status" value="1"/>
</dbReference>
<feature type="domain" description="IFT80 second beta-propeller" evidence="5">
    <location>
        <begin position="231"/>
        <end position="299"/>
    </location>
</feature>
<dbReference type="GeneID" id="103514176"/>
<dbReference type="KEGG" id="dci:103514176"/>
<gene>
    <name evidence="8" type="primary">LOC103514176</name>
</gene>
<dbReference type="PROSITE" id="PS50082">
    <property type="entry name" value="WD_REPEATS_2"/>
    <property type="match status" value="2"/>
</dbReference>
<dbReference type="RefSeq" id="XP_026683019.1">
    <property type="nucleotide sequence ID" value="XM_026827218.1"/>
</dbReference>
<keyword evidence="3" id="KW-0966">Cell projection</keyword>
<sequence>MEEKFAHIDNGATLVGRWSHDGAGILTAGEDGQVKIWSRNGLLRTTLISGGPPVYSAAWSPDSNKVLLTQAKSLVIKPLSPNNKATKWQAHDGLILKVAWCSSTDLILSGGEDCKYKVWDTDGRQLYSSLTHDHPISSLAWAPGGDMFAVGSYNTLRLCDKVGWSHSLDKPDTGSVYDLVWSNDATQIAGACANGSLLLGTIIQRKAPDGGPENNPTRVVVMLVITMIKVVIHIFDISSSSSSNVTAPLSHSHEITQLAVNQTGSLQERHVAFIDKNRDLYLSMVSTKGSNRRCHKLGGGRWSVLRCRDLKTSVSVSGGGDMFAVGSYNTLRLCDKVGWSHSLDKPDTGSVYDLVWSSDATQIAGACANGSLLLGTIIQRSKSSHCYVYNFNTPCIIELRDSNTSMILQAENDLKMRFQLESVSISSDVVLIRDQIDEKLIHIFDISSSSSSNVTAPLSHSHEITQLAVNQTGSLQERHVAFIDKNRDLYLSMLSTKGSNRRCHKLGIMVQSICWNTDVNILAAMQDSALCVWFFPAVVFADQGLLRKTVLLKDIGEFGKSPSIVSFVKNHLTIRRYDGTVINYPISPYISVLHSYAASHSWPQALSLCRTLNDDILWACLAGMATYSRDLATSEEAYAAIEQVDKVMYINHIKGIPVKAAQQAEMYLLGGNISEAESILLQHGLIFRAIQVSILTHNWDRALELALRHKTHIDTVLYQRKKYLDNLEKIETNEKFLRLQSEIELDEEKIEQKMAAELKLNA</sequence>
<keyword evidence="2" id="KW-0969">Cilium</keyword>